<comment type="caution">
    <text evidence="2">The sequence shown here is derived from an EMBL/GenBank/DDBJ whole genome shotgun (WGS) entry which is preliminary data.</text>
</comment>
<reference evidence="2" key="1">
    <citation type="submission" date="2018-11" db="EMBL/GenBank/DDBJ databases">
        <authorList>
            <consortium name="Pathogen Informatics"/>
        </authorList>
    </citation>
    <scope>NUCLEOTIDE SEQUENCE</scope>
</reference>
<feature type="region of interest" description="Disordered" evidence="1">
    <location>
        <begin position="1"/>
        <end position="32"/>
    </location>
</feature>
<dbReference type="AlphaFoldDB" id="A0A3S5AJ21"/>
<dbReference type="Proteomes" id="UP000784294">
    <property type="component" value="Unassembled WGS sequence"/>
</dbReference>
<proteinExistence type="predicted"/>
<protein>
    <submittedName>
        <fullName evidence="2">Uncharacterized protein</fullName>
    </submittedName>
</protein>
<evidence type="ECO:0000256" key="1">
    <source>
        <dbReference type="SAM" id="MobiDB-lite"/>
    </source>
</evidence>
<evidence type="ECO:0000313" key="2">
    <source>
        <dbReference type="EMBL" id="VEL25000.1"/>
    </source>
</evidence>
<organism evidence="2 3">
    <name type="scientific">Protopolystoma xenopodis</name>
    <dbReference type="NCBI Taxonomy" id="117903"/>
    <lineage>
        <taxon>Eukaryota</taxon>
        <taxon>Metazoa</taxon>
        <taxon>Spiralia</taxon>
        <taxon>Lophotrochozoa</taxon>
        <taxon>Platyhelminthes</taxon>
        <taxon>Monogenea</taxon>
        <taxon>Polyopisthocotylea</taxon>
        <taxon>Polystomatidea</taxon>
        <taxon>Polystomatidae</taxon>
        <taxon>Protopolystoma</taxon>
    </lineage>
</organism>
<gene>
    <name evidence="2" type="ORF">PXEA_LOCUS18440</name>
</gene>
<sequence>MGVVGVENWRAGRPPSQSGQKKRTPGWVVDPSTTVWKSGSRSDYPTRGISLPTLSPTHTHTCTHTRYLDLVNKNARAHKPLLGECTYYKMPQYCQPFRQPTDSATGKSDSGEQASAKLWCIRALFPVKRCRIVGHGALTGMTAHPTT</sequence>
<accession>A0A3S5AJ21</accession>
<keyword evidence="3" id="KW-1185">Reference proteome</keyword>
<name>A0A3S5AJ21_9PLAT</name>
<evidence type="ECO:0000313" key="3">
    <source>
        <dbReference type="Proteomes" id="UP000784294"/>
    </source>
</evidence>
<dbReference type="EMBL" id="CAAALY010071091">
    <property type="protein sequence ID" value="VEL25000.1"/>
    <property type="molecule type" value="Genomic_DNA"/>
</dbReference>